<evidence type="ECO:0000256" key="6">
    <source>
        <dbReference type="SAM" id="Phobius"/>
    </source>
</evidence>
<keyword evidence="6" id="KW-0812">Transmembrane</keyword>
<dbReference type="SUPFAM" id="SSF55874">
    <property type="entry name" value="ATPase domain of HSP90 chaperone/DNA topoisomerase II/histidine kinase"/>
    <property type="match status" value="1"/>
</dbReference>
<dbReference type="PROSITE" id="PS50109">
    <property type="entry name" value="HIS_KIN"/>
    <property type="match status" value="1"/>
</dbReference>
<feature type="transmembrane region" description="Helical" evidence="6">
    <location>
        <begin position="7"/>
        <end position="29"/>
    </location>
</feature>
<dbReference type="GO" id="GO:0005886">
    <property type="term" value="C:plasma membrane"/>
    <property type="evidence" value="ECO:0007669"/>
    <property type="project" value="TreeGrafter"/>
</dbReference>
<evidence type="ECO:0000313" key="9">
    <source>
        <dbReference type="Proteomes" id="UP000501602"/>
    </source>
</evidence>
<dbReference type="EMBL" id="CP051180">
    <property type="protein sequence ID" value="QIZ75619.1"/>
    <property type="molecule type" value="Genomic_DNA"/>
</dbReference>
<reference evidence="8 9" key="1">
    <citation type="submission" date="2020-04" db="EMBL/GenBank/DDBJ databases">
        <title>Ferrimonas sp. S7 isolated from sea water.</title>
        <authorList>
            <person name="Bae S.S."/>
            <person name="Baek K."/>
        </authorList>
    </citation>
    <scope>NUCLEOTIDE SEQUENCE [LARGE SCALE GENOMIC DNA]</scope>
    <source>
        <strain evidence="8 9">S7</strain>
    </source>
</reference>
<organism evidence="8 9">
    <name type="scientific">Ferrimonas lipolytica</name>
    <dbReference type="NCBI Taxonomy" id="2724191"/>
    <lineage>
        <taxon>Bacteria</taxon>
        <taxon>Pseudomonadati</taxon>
        <taxon>Pseudomonadota</taxon>
        <taxon>Gammaproteobacteria</taxon>
        <taxon>Alteromonadales</taxon>
        <taxon>Ferrimonadaceae</taxon>
        <taxon>Ferrimonas</taxon>
    </lineage>
</organism>
<evidence type="ECO:0000256" key="1">
    <source>
        <dbReference type="ARBA" id="ARBA00000085"/>
    </source>
</evidence>
<dbReference type="RefSeq" id="WP_168658880.1">
    <property type="nucleotide sequence ID" value="NZ_CP051180.1"/>
</dbReference>
<dbReference type="InterPro" id="IPR036890">
    <property type="entry name" value="HATPase_C_sf"/>
</dbReference>
<dbReference type="SMART" id="SM00388">
    <property type="entry name" value="HisKA"/>
    <property type="match status" value="1"/>
</dbReference>
<evidence type="ECO:0000256" key="5">
    <source>
        <dbReference type="ARBA" id="ARBA00022777"/>
    </source>
</evidence>
<comment type="catalytic activity">
    <reaction evidence="1">
        <text>ATP + protein L-histidine = ADP + protein N-phospho-L-histidine.</text>
        <dbReference type="EC" id="2.7.13.3"/>
    </reaction>
</comment>
<dbReference type="Gene3D" id="3.30.565.10">
    <property type="entry name" value="Histidine kinase-like ATPase, C-terminal domain"/>
    <property type="match status" value="1"/>
</dbReference>
<keyword evidence="9" id="KW-1185">Reference proteome</keyword>
<dbReference type="CDD" id="cd00082">
    <property type="entry name" value="HisKA"/>
    <property type="match status" value="1"/>
</dbReference>
<dbReference type="KEGG" id="fes:HER31_01110"/>
<protein>
    <recommendedName>
        <fullName evidence="2">histidine kinase</fullName>
        <ecNumber evidence="2">2.7.13.3</ecNumber>
    </recommendedName>
</protein>
<keyword evidence="6" id="KW-1133">Transmembrane helix</keyword>
<evidence type="ECO:0000256" key="3">
    <source>
        <dbReference type="ARBA" id="ARBA00022553"/>
    </source>
</evidence>
<keyword evidence="3" id="KW-0597">Phosphoprotein</keyword>
<evidence type="ECO:0000313" key="8">
    <source>
        <dbReference type="EMBL" id="QIZ75619.1"/>
    </source>
</evidence>
<gene>
    <name evidence="8" type="ORF">HER31_01110</name>
</gene>
<keyword evidence="5 8" id="KW-0418">Kinase</keyword>
<name>A0A6H1UAF8_9GAMM</name>
<proteinExistence type="predicted"/>
<dbReference type="AlphaFoldDB" id="A0A6H1UAF8"/>
<evidence type="ECO:0000256" key="2">
    <source>
        <dbReference type="ARBA" id="ARBA00012438"/>
    </source>
</evidence>
<dbReference type="InterPro" id="IPR003661">
    <property type="entry name" value="HisK_dim/P_dom"/>
</dbReference>
<dbReference type="PANTHER" id="PTHR45436:SF16">
    <property type="entry name" value="HISTIDINE KINASE"/>
    <property type="match status" value="1"/>
</dbReference>
<dbReference type="Pfam" id="PF00512">
    <property type="entry name" value="HisKA"/>
    <property type="match status" value="1"/>
</dbReference>
<dbReference type="Proteomes" id="UP000501602">
    <property type="component" value="Chromosome"/>
</dbReference>
<dbReference type="EC" id="2.7.13.3" evidence="2"/>
<sequence length="416" mass="46629">MRRSLKIYLIGVLLLLGTLVSVTLSVVALKYFTGGMDSLQSHNMLTSAREAERRGVDDRYFLQYHVTRDWAKVPAEVKQLIPAIPSEPFLLTKKFVDGPWALAPSRGAFVLMVDGNDGVRRYVSMLLKPERLEPLTKNSLFAFGTNPLLVIVGFGVAGVVLFGLVLWGLMRQITQPVQRLGNWAKSLGTDERNQITPDFQYRELNGLASIIKTGVIAVQDSTEREREFLRHASHELRTPITVVRANSAMLGKLTSDANSKQGRAQQRIERAGKTMSDLVETLLWMSREQQLQAPQPVAIGLLIQELIDELDYLRQKQKVELQIDIDDSQLLLAQTPCRIVISNLIRNAFQHTAEGTVTVTQRGNELSISNPIGVGETNDVGFGLGLKLSRKLVEQYQWQLSELVDDQWHTVELTFA</sequence>
<dbReference type="SUPFAM" id="SSF47384">
    <property type="entry name" value="Homodimeric domain of signal transducing histidine kinase"/>
    <property type="match status" value="1"/>
</dbReference>
<feature type="transmembrane region" description="Helical" evidence="6">
    <location>
        <begin position="148"/>
        <end position="169"/>
    </location>
</feature>
<feature type="domain" description="Histidine kinase" evidence="7">
    <location>
        <begin position="231"/>
        <end position="403"/>
    </location>
</feature>
<keyword evidence="6" id="KW-0472">Membrane</keyword>
<evidence type="ECO:0000256" key="4">
    <source>
        <dbReference type="ARBA" id="ARBA00022679"/>
    </source>
</evidence>
<evidence type="ECO:0000259" key="7">
    <source>
        <dbReference type="PROSITE" id="PS50109"/>
    </source>
</evidence>
<accession>A0A6H1UAF8</accession>
<dbReference type="InterPro" id="IPR050428">
    <property type="entry name" value="TCS_sensor_his_kinase"/>
</dbReference>
<dbReference type="Gene3D" id="1.10.287.130">
    <property type="match status" value="1"/>
</dbReference>
<dbReference type="PANTHER" id="PTHR45436">
    <property type="entry name" value="SENSOR HISTIDINE KINASE YKOH"/>
    <property type="match status" value="1"/>
</dbReference>
<keyword evidence="4" id="KW-0808">Transferase</keyword>
<dbReference type="InterPro" id="IPR005467">
    <property type="entry name" value="His_kinase_dom"/>
</dbReference>
<dbReference type="GO" id="GO:0000155">
    <property type="term" value="F:phosphorelay sensor kinase activity"/>
    <property type="evidence" value="ECO:0007669"/>
    <property type="project" value="InterPro"/>
</dbReference>
<dbReference type="InterPro" id="IPR036097">
    <property type="entry name" value="HisK_dim/P_sf"/>
</dbReference>